<evidence type="ECO:0000313" key="2">
    <source>
        <dbReference type="Proteomes" id="UP001443914"/>
    </source>
</evidence>
<name>A0AAW1L3M1_SAPOF</name>
<dbReference type="PANTHER" id="PTHR33325">
    <property type="entry name" value="ZINC FINGER, CCHC-TYPE-RELATED"/>
    <property type="match status" value="1"/>
</dbReference>
<dbReference type="EMBL" id="JBDFQZ010000005">
    <property type="protein sequence ID" value="KAK9726951.1"/>
    <property type="molecule type" value="Genomic_DNA"/>
</dbReference>
<sequence>MAHMAKRDFDILDNNDTKYLEWRVDARANLKAKGIDHTILVDGNSTPQEQAKAIVFLRHHLHDSLKSEYLPERIIGPKALYDWMNIRFQDFTSVSDYDSAILRITSKLRLCGQVTTNAAMIEKTQSTMHADNAVLQELYRERQYNRYSNLIAILRMVEANLKVMFQNHNKRPAGTIAPPETYAVKFGKPWQKFKRGNTFHKGKG</sequence>
<dbReference type="Proteomes" id="UP001443914">
    <property type="component" value="Unassembled WGS sequence"/>
</dbReference>
<evidence type="ECO:0000313" key="1">
    <source>
        <dbReference type="EMBL" id="KAK9726951.1"/>
    </source>
</evidence>
<reference evidence="1" key="1">
    <citation type="submission" date="2024-03" db="EMBL/GenBank/DDBJ databases">
        <title>WGS assembly of Saponaria officinalis var. Norfolk2.</title>
        <authorList>
            <person name="Jenkins J."/>
            <person name="Shu S."/>
            <person name="Grimwood J."/>
            <person name="Barry K."/>
            <person name="Goodstein D."/>
            <person name="Schmutz J."/>
            <person name="Leebens-Mack J."/>
            <person name="Osbourn A."/>
        </authorList>
    </citation>
    <scope>NUCLEOTIDE SEQUENCE [LARGE SCALE GENOMIC DNA]</scope>
    <source>
        <strain evidence="1">JIC</strain>
    </source>
</reference>
<protein>
    <recommendedName>
        <fullName evidence="3">Polyprotein</fullName>
    </recommendedName>
</protein>
<organism evidence="1 2">
    <name type="scientific">Saponaria officinalis</name>
    <name type="common">Common soapwort</name>
    <name type="synonym">Lychnis saponaria</name>
    <dbReference type="NCBI Taxonomy" id="3572"/>
    <lineage>
        <taxon>Eukaryota</taxon>
        <taxon>Viridiplantae</taxon>
        <taxon>Streptophyta</taxon>
        <taxon>Embryophyta</taxon>
        <taxon>Tracheophyta</taxon>
        <taxon>Spermatophyta</taxon>
        <taxon>Magnoliopsida</taxon>
        <taxon>eudicotyledons</taxon>
        <taxon>Gunneridae</taxon>
        <taxon>Pentapetalae</taxon>
        <taxon>Caryophyllales</taxon>
        <taxon>Caryophyllaceae</taxon>
        <taxon>Caryophylleae</taxon>
        <taxon>Saponaria</taxon>
    </lineage>
</organism>
<evidence type="ECO:0008006" key="3">
    <source>
        <dbReference type="Google" id="ProtNLM"/>
    </source>
</evidence>
<dbReference type="AlphaFoldDB" id="A0AAW1L3M1"/>
<gene>
    <name evidence="1" type="ORF">RND81_05G247900</name>
</gene>
<proteinExistence type="predicted"/>
<comment type="caution">
    <text evidence="1">The sequence shown here is derived from an EMBL/GenBank/DDBJ whole genome shotgun (WGS) entry which is preliminary data.</text>
</comment>
<dbReference type="PANTHER" id="PTHR33325:SF11">
    <property type="entry name" value="COLD SHOCK DOMAIN-CONTAINING PROTEIN 4-LIKE"/>
    <property type="match status" value="1"/>
</dbReference>
<accession>A0AAW1L3M1</accession>
<keyword evidence="2" id="KW-1185">Reference proteome</keyword>